<proteinExistence type="predicted"/>
<feature type="region of interest" description="Disordered" evidence="1">
    <location>
        <begin position="36"/>
        <end position="80"/>
    </location>
</feature>
<dbReference type="RefSeq" id="WP_150021555.1">
    <property type="nucleotide sequence ID" value="NZ_VWOJ01000001.1"/>
</dbReference>
<gene>
    <name evidence="2" type="ORF">F1654_00500</name>
</gene>
<sequence>MGDRLAAAAVWMSARLRIAALAVLAVIAIRAGAGLASTPEPAVAPASGTPASSLIQGRPDRGGQDANPEMEDGPASARQT</sequence>
<dbReference type="AlphaFoldDB" id="A0A5M6ZLA2"/>
<protein>
    <submittedName>
        <fullName evidence="2">Uncharacterized protein</fullName>
    </submittedName>
</protein>
<evidence type="ECO:0000313" key="2">
    <source>
        <dbReference type="EMBL" id="KAA5804524.1"/>
    </source>
</evidence>
<dbReference type="EMBL" id="VWOJ01000001">
    <property type="protein sequence ID" value="KAA5804524.1"/>
    <property type="molecule type" value="Genomic_DNA"/>
</dbReference>
<evidence type="ECO:0000256" key="1">
    <source>
        <dbReference type="SAM" id="MobiDB-lite"/>
    </source>
</evidence>
<comment type="caution">
    <text evidence="2">The sequence shown here is derived from an EMBL/GenBank/DDBJ whole genome shotgun (WGS) entry which is preliminary data.</text>
</comment>
<accession>A0A5M6ZLA2</accession>
<keyword evidence="3" id="KW-1185">Reference proteome</keyword>
<reference evidence="2 3" key="1">
    <citation type="submission" date="2019-09" db="EMBL/GenBank/DDBJ databases">
        <authorList>
            <person name="Kevbrin V."/>
            <person name="Grouzdev D.S."/>
        </authorList>
    </citation>
    <scope>NUCLEOTIDE SEQUENCE [LARGE SCALE GENOMIC DNA]</scope>
    <source>
        <strain evidence="2 3">G-192</strain>
    </source>
</reference>
<evidence type="ECO:0000313" key="3">
    <source>
        <dbReference type="Proteomes" id="UP000325122"/>
    </source>
</evidence>
<organism evidence="2 3">
    <name type="scientific">Alkalicaulis satelles</name>
    <dbReference type="NCBI Taxonomy" id="2609175"/>
    <lineage>
        <taxon>Bacteria</taxon>
        <taxon>Pseudomonadati</taxon>
        <taxon>Pseudomonadota</taxon>
        <taxon>Alphaproteobacteria</taxon>
        <taxon>Maricaulales</taxon>
        <taxon>Maricaulaceae</taxon>
        <taxon>Alkalicaulis</taxon>
    </lineage>
</organism>
<name>A0A5M6ZLA2_9PROT</name>
<dbReference type="Proteomes" id="UP000325122">
    <property type="component" value="Unassembled WGS sequence"/>
</dbReference>